<sequence>MIASANTNLYLLCFRTGVVYGLYRSEISNSPTCGKKSLWSSSRDSNVFLDGLFCCWKQCPVIPFCFCAALASLSCAVGKYSVSNGLLQTARMIASANTNLYLLCFRTGVVYGLYRSEISNSPTVWQRNPCGVPLGIQCVSGCR</sequence>
<protein>
    <submittedName>
        <fullName evidence="1">Uncharacterized protein</fullName>
    </submittedName>
</protein>
<dbReference type="AlphaFoldDB" id="A0A4S8ITK2"/>
<name>A0A4S8ITK2_MUSBA</name>
<keyword evidence="2" id="KW-1185">Reference proteome</keyword>
<gene>
    <name evidence="1" type="ORF">C4D60_Mb10t00410</name>
</gene>
<reference evidence="1 2" key="1">
    <citation type="journal article" date="2019" name="Nat. Plants">
        <title>Genome sequencing of Musa balbisiana reveals subgenome evolution and function divergence in polyploid bananas.</title>
        <authorList>
            <person name="Yao X."/>
        </authorList>
    </citation>
    <scope>NUCLEOTIDE SEQUENCE [LARGE SCALE GENOMIC DNA]</scope>
    <source>
        <strain evidence="2">cv. DH-PKW</strain>
        <tissue evidence="1">Leaves</tissue>
    </source>
</reference>
<accession>A0A4S8ITK2</accession>
<evidence type="ECO:0000313" key="1">
    <source>
        <dbReference type="EMBL" id="THU52097.1"/>
    </source>
</evidence>
<dbReference type="EMBL" id="PYDT01000008">
    <property type="protein sequence ID" value="THU52097.1"/>
    <property type="molecule type" value="Genomic_DNA"/>
</dbReference>
<organism evidence="1 2">
    <name type="scientific">Musa balbisiana</name>
    <name type="common">Banana</name>
    <dbReference type="NCBI Taxonomy" id="52838"/>
    <lineage>
        <taxon>Eukaryota</taxon>
        <taxon>Viridiplantae</taxon>
        <taxon>Streptophyta</taxon>
        <taxon>Embryophyta</taxon>
        <taxon>Tracheophyta</taxon>
        <taxon>Spermatophyta</taxon>
        <taxon>Magnoliopsida</taxon>
        <taxon>Liliopsida</taxon>
        <taxon>Zingiberales</taxon>
        <taxon>Musaceae</taxon>
        <taxon>Musa</taxon>
    </lineage>
</organism>
<evidence type="ECO:0000313" key="2">
    <source>
        <dbReference type="Proteomes" id="UP000317650"/>
    </source>
</evidence>
<comment type="caution">
    <text evidence="1">The sequence shown here is derived from an EMBL/GenBank/DDBJ whole genome shotgun (WGS) entry which is preliminary data.</text>
</comment>
<dbReference type="Proteomes" id="UP000317650">
    <property type="component" value="Chromosome 10"/>
</dbReference>
<proteinExistence type="predicted"/>